<dbReference type="AlphaFoldDB" id="A0A016TQS2"/>
<name>A0A016TQS2_9BILA</name>
<accession>A0A016TQS2</accession>
<evidence type="ECO:0000313" key="1">
    <source>
        <dbReference type="EMBL" id="EYC04803.1"/>
    </source>
</evidence>
<keyword evidence="2" id="KW-1185">Reference proteome</keyword>
<gene>
    <name evidence="1" type="primary">Acey_s0086.g2001</name>
    <name evidence="1" type="ORF">Y032_0086g2001</name>
</gene>
<sequence>MSFLVEISFSSNEFIIIHMFSIKYVFQNIKGSSLQKDKDYSVTLVKGRKLEQQLREGWKQLRETPGFYIECITLFII</sequence>
<protein>
    <submittedName>
        <fullName evidence="1">Uncharacterized protein</fullName>
    </submittedName>
</protein>
<comment type="caution">
    <text evidence="1">The sequence shown here is derived from an EMBL/GenBank/DDBJ whole genome shotgun (WGS) entry which is preliminary data.</text>
</comment>
<evidence type="ECO:0000313" key="2">
    <source>
        <dbReference type="Proteomes" id="UP000024635"/>
    </source>
</evidence>
<dbReference type="Proteomes" id="UP000024635">
    <property type="component" value="Unassembled WGS sequence"/>
</dbReference>
<dbReference type="EMBL" id="JARK01001422">
    <property type="protein sequence ID" value="EYC04803.1"/>
    <property type="molecule type" value="Genomic_DNA"/>
</dbReference>
<organism evidence="1 2">
    <name type="scientific">Ancylostoma ceylanicum</name>
    <dbReference type="NCBI Taxonomy" id="53326"/>
    <lineage>
        <taxon>Eukaryota</taxon>
        <taxon>Metazoa</taxon>
        <taxon>Ecdysozoa</taxon>
        <taxon>Nematoda</taxon>
        <taxon>Chromadorea</taxon>
        <taxon>Rhabditida</taxon>
        <taxon>Rhabditina</taxon>
        <taxon>Rhabditomorpha</taxon>
        <taxon>Strongyloidea</taxon>
        <taxon>Ancylostomatidae</taxon>
        <taxon>Ancylostomatinae</taxon>
        <taxon>Ancylostoma</taxon>
    </lineage>
</organism>
<reference evidence="2" key="1">
    <citation type="journal article" date="2015" name="Nat. Genet.">
        <title>The genome and transcriptome of the zoonotic hookworm Ancylostoma ceylanicum identify infection-specific gene families.</title>
        <authorList>
            <person name="Schwarz E.M."/>
            <person name="Hu Y."/>
            <person name="Antoshechkin I."/>
            <person name="Miller M.M."/>
            <person name="Sternberg P.W."/>
            <person name="Aroian R.V."/>
        </authorList>
    </citation>
    <scope>NUCLEOTIDE SEQUENCE</scope>
    <source>
        <strain evidence="2">HY135</strain>
    </source>
</reference>
<proteinExistence type="predicted"/>